<feature type="non-terminal residue" evidence="2">
    <location>
        <position position="120"/>
    </location>
</feature>
<proteinExistence type="predicted"/>
<accession>A0A9W8IYT9</accession>
<organism evidence="2 3">
    <name type="scientific">Candolleomyces eurysporus</name>
    <dbReference type="NCBI Taxonomy" id="2828524"/>
    <lineage>
        <taxon>Eukaryota</taxon>
        <taxon>Fungi</taxon>
        <taxon>Dikarya</taxon>
        <taxon>Basidiomycota</taxon>
        <taxon>Agaricomycotina</taxon>
        <taxon>Agaricomycetes</taxon>
        <taxon>Agaricomycetidae</taxon>
        <taxon>Agaricales</taxon>
        <taxon>Agaricineae</taxon>
        <taxon>Psathyrellaceae</taxon>
        <taxon>Candolleomyces</taxon>
    </lineage>
</organism>
<feature type="compositionally biased region" description="Polar residues" evidence="1">
    <location>
        <begin position="1"/>
        <end position="12"/>
    </location>
</feature>
<evidence type="ECO:0000313" key="2">
    <source>
        <dbReference type="EMBL" id="KAJ2925871.1"/>
    </source>
</evidence>
<sequence>MDGTWNPANVSPQAPGYYMQAGPARPQMSSVHRQIDGLVRDKRSLAAYLQRNWPEFSELDEKSQESVIQRGQYLSDLIWSENHQRYAAAGMQLSPDQVYQEVLKHLKSTSSAGPTGIPGR</sequence>
<name>A0A9W8IYT9_9AGAR</name>
<feature type="region of interest" description="Disordered" evidence="1">
    <location>
        <begin position="1"/>
        <end position="26"/>
    </location>
</feature>
<dbReference type="EMBL" id="JANBPK010001104">
    <property type="protein sequence ID" value="KAJ2925871.1"/>
    <property type="molecule type" value="Genomic_DNA"/>
</dbReference>
<comment type="caution">
    <text evidence="2">The sequence shown here is derived from an EMBL/GenBank/DDBJ whole genome shotgun (WGS) entry which is preliminary data.</text>
</comment>
<dbReference type="AlphaFoldDB" id="A0A9W8IYT9"/>
<dbReference type="OrthoDB" id="10392170at2759"/>
<protein>
    <submittedName>
        <fullName evidence="2">Uncharacterized protein</fullName>
    </submittedName>
</protein>
<evidence type="ECO:0000256" key="1">
    <source>
        <dbReference type="SAM" id="MobiDB-lite"/>
    </source>
</evidence>
<gene>
    <name evidence="2" type="ORF">H1R20_g11226</name>
</gene>
<evidence type="ECO:0000313" key="3">
    <source>
        <dbReference type="Proteomes" id="UP001140091"/>
    </source>
</evidence>
<reference evidence="2" key="1">
    <citation type="submission" date="2022-06" db="EMBL/GenBank/DDBJ databases">
        <title>Genome Sequence of Candolleomyces eurysporus.</title>
        <authorList>
            <person name="Buettner E."/>
        </authorList>
    </citation>
    <scope>NUCLEOTIDE SEQUENCE</scope>
    <source>
        <strain evidence="2">VTCC 930004</strain>
    </source>
</reference>
<dbReference type="Proteomes" id="UP001140091">
    <property type="component" value="Unassembled WGS sequence"/>
</dbReference>
<keyword evidence="3" id="KW-1185">Reference proteome</keyword>